<dbReference type="EMBL" id="JAADJZ010000015">
    <property type="protein sequence ID" value="KAF2870013.1"/>
    <property type="molecule type" value="Genomic_DNA"/>
</dbReference>
<protein>
    <submittedName>
        <fullName evidence="2">Uncharacterized protein</fullName>
    </submittedName>
</protein>
<comment type="caution">
    <text evidence="2">The sequence shown here is derived from an EMBL/GenBank/DDBJ whole genome shotgun (WGS) entry which is preliminary data.</text>
</comment>
<dbReference type="OrthoDB" id="5419922at2759"/>
<feature type="compositionally biased region" description="Basic and acidic residues" evidence="1">
    <location>
        <begin position="30"/>
        <end position="40"/>
    </location>
</feature>
<feature type="compositionally biased region" description="Polar residues" evidence="1">
    <location>
        <begin position="436"/>
        <end position="446"/>
    </location>
</feature>
<sequence length="491" mass="54980">MRKSLHGHLKNGLDFERFEITPEDLVGDSPDEHHETQERATKRRRIEIIATQYLRGRTPTILSAGLKGPFGSGWRNPWTKEERTRKREGTRNKAPSRNASRARPLPEEAHHTTTKRRSSNRHITARDQRRRKPPGPSREKHQQSSEQHAEESPDLPDLSTKETCTSRKCSKESAPRQPLPHNLMASPTPASTSGFVYRKKGGTKVNRRAKPRLMTFDSSPAVTGEEHDVPEETKRDEAIIKHSGVHTNEMTEASNEGTGEKASPRPDIYEVVMANQIGQKSNASPGRNSDCSTQRAMMFAHMEFRDGTFPSTSTETPGPRLQAEGDTSLSVMGDQSPAITPFHTFNTEVDKRYPSDSLVGIEPISTQDLFTAATPFTFSTVKKKSVRPQRSNLRFAVLSHEALEEAADEKNTVKSPTPSAERVPLKERNSKLPFRSTASEKGSQEPSFAPHISSKNMELPQLDFHTSLDDVGSNRELAFTDRFLRNLDSMT</sequence>
<evidence type="ECO:0000313" key="3">
    <source>
        <dbReference type="Proteomes" id="UP000481861"/>
    </source>
</evidence>
<feature type="region of interest" description="Disordered" evidence="1">
    <location>
        <begin position="407"/>
        <end position="456"/>
    </location>
</feature>
<feature type="compositionally biased region" description="Basic and acidic residues" evidence="1">
    <location>
        <begin position="137"/>
        <end position="151"/>
    </location>
</feature>
<organism evidence="2 3">
    <name type="scientific">Massariosphaeria phaeospora</name>
    <dbReference type="NCBI Taxonomy" id="100035"/>
    <lineage>
        <taxon>Eukaryota</taxon>
        <taxon>Fungi</taxon>
        <taxon>Dikarya</taxon>
        <taxon>Ascomycota</taxon>
        <taxon>Pezizomycotina</taxon>
        <taxon>Dothideomycetes</taxon>
        <taxon>Pleosporomycetidae</taxon>
        <taxon>Pleosporales</taxon>
        <taxon>Pleosporales incertae sedis</taxon>
        <taxon>Massariosphaeria</taxon>
    </lineage>
</organism>
<evidence type="ECO:0000313" key="2">
    <source>
        <dbReference type="EMBL" id="KAF2870013.1"/>
    </source>
</evidence>
<reference evidence="2 3" key="1">
    <citation type="submission" date="2020-01" db="EMBL/GenBank/DDBJ databases">
        <authorList>
            <consortium name="DOE Joint Genome Institute"/>
            <person name="Haridas S."/>
            <person name="Albert R."/>
            <person name="Binder M."/>
            <person name="Bloem J."/>
            <person name="Labutti K."/>
            <person name="Salamov A."/>
            <person name="Andreopoulos B."/>
            <person name="Baker S.E."/>
            <person name="Barry K."/>
            <person name="Bills G."/>
            <person name="Bluhm B.H."/>
            <person name="Cannon C."/>
            <person name="Castanera R."/>
            <person name="Culley D.E."/>
            <person name="Daum C."/>
            <person name="Ezra D."/>
            <person name="Gonzalez J.B."/>
            <person name="Henrissat B."/>
            <person name="Kuo A."/>
            <person name="Liang C."/>
            <person name="Lipzen A."/>
            <person name="Lutzoni F."/>
            <person name="Magnuson J."/>
            <person name="Mondo S."/>
            <person name="Nolan M."/>
            <person name="Ohm R."/>
            <person name="Pangilinan J."/>
            <person name="Park H.-J.H."/>
            <person name="Ramirez L."/>
            <person name="Alfaro M."/>
            <person name="Sun H."/>
            <person name="Tritt A."/>
            <person name="Yoshinaga Y."/>
            <person name="Zwiers L.-H.L."/>
            <person name="Turgeon B.G."/>
            <person name="Goodwin S.B."/>
            <person name="Spatafora J.W."/>
            <person name="Crous P.W."/>
            <person name="Grigoriev I.V."/>
        </authorList>
    </citation>
    <scope>NUCLEOTIDE SEQUENCE [LARGE SCALE GENOMIC DNA]</scope>
    <source>
        <strain evidence="2 3">CBS 611.86</strain>
    </source>
</reference>
<accession>A0A7C8I8J5</accession>
<keyword evidence="3" id="KW-1185">Reference proteome</keyword>
<proteinExistence type="predicted"/>
<feature type="region of interest" description="Disordered" evidence="1">
    <location>
        <begin position="22"/>
        <end position="43"/>
    </location>
</feature>
<evidence type="ECO:0000256" key="1">
    <source>
        <dbReference type="SAM" id="MobiDB-lite"/>
    </source>
</evidence>
<gene>
    <name evidence="2" type="ORF">BDV95DRAFT_497943</name>
</gene>
<feature type="region of interest" description="Disordered" evidence="1">
    <location>
        <begin position="60"/>
        <end position="204"/>
    </location>
</feature>
<dbReference type="Proteomes" id="UP000481861">
    <property type="component" value="Unassembled WGS sequence"/>
</dbReference>
<feature type="compositionally biased region" description="Basic and acidic residues" evidence="1">
    <location>
        <begin position="78"/>
        <end position="91"/>
    </location>
</feature>
<dbReference type="AlphaFoldDB" id="A0A7C8I8J5"/>
<name>A0A7C8I8J5_9PLEO</name>